<dbReference type="InterPro" id="IPR055647">
    <property type="entry name" value="DUF7223"/>
</dbReference>
<proteinExistence type="predicted"/>
<gene>
    <name evidence="2" type="ORF">IFR04_015296</name>
</gene>
<organism evidence="2 3">
    <name type="scientific">Cadophora malorum</name>
    <dbReference type="NCBI Taxonomy" id="108018"/>
    <lineage>
        <taxon>Eukaryota</taxon>
        <taxon>Fungi</taxon>
        <taxon>Dikarya</taxon>
        <taxon>Ascomycota</taxon>
        <taxon>Pezizomycotina</taxon>
        <taxon>Leotiomycetes</taxon>
        <taxon>Helotiales</taxon>
        <taxon>Ploettnerulaceae</taxon>
        <taxon>Cadophora</taxon>
    </lineage>
</organism>
<keyword evidence="3" id="KW-1185">Reference proteome</keyword>
<reference evidence="2" key="1">
    <citation type="submission" date="2021-02" db="EMBL/GenBank/DDBJ databases">
        <title>Genome sequence Cadophora malorum strain M34.</title>
        <authorList>
            <person name="Stefanovic E."/>
            <person name="Vu D."/>
            <person name="Scully C."/>
            <person name="Dijksterhuis J."/>
            <person name="Roader J."/>
            <person name="Houbraken J."/>
        </authorList>
    </citation>
    <scope>NUCLEOTIDE SEQUENCE</scope>
    <source>
        <strain evidence="2">M34</strain>
    </source>
</reference>
<feature type="domain" description="DUF7223" evidence="1">
    <location>
        <begin position="10"/>
        <end position="90"/>
    </location>
</feature>
<sequence>MYINAQAGLTVMSYGFEGGLASLAPKFMAELRADASSNAGVCGHPHATLGVSVKLDIGIEVYLYSGSDFQDTDQEWPLFVWELNLFDRCWPLEYTEAANSGPMRAGTEACQYFYTPALKPWKPSTPQAVRNAYSVNVGRIKSACTTWNFPSAASWCVTAEVQRTLDEQKYAWAAAGSPSTGMQNFPWDYERGMMPRCAALARAVNETKYHTVAALLEGSYHTINGQIAEFFRPQDNRLIRDDGTLYTQWANELVYSNTRSANLCYYQKHRIMTKAYEIMRDEVPLPAVYASKEVFKNKIAVYLKTRNKHCKDMGEATATGAQLLTAQRSCGKVQEEAWPQIWNSQVTKEVRDLASKMNRDCKEGANNHANYWSSATEQCIKMTKAMEDLNIYMDSAIYCSDMRDLEIHKHGKPVDVAVDACQMLTDNVAFQMVPDKYTAFTNACTSRDFRKAALICDGTKPLDQGTRFYQRLVYQCDRLGRAAGTGLVAAA</sequence>
<accession>A0A8H7T387</accession>
<dbReference type="OrthoDB" id="160645at2759"/>
<dbReference type="Pfam" id="PF23865">
    <property type="entry name" value="DUF7223"/>
    <property type="match status" value="1"/>
</dbReference>
<evidence type="ECO:0000259" key="1">
    <source>
        <dbReference type="Pfam" id="PF23865"/>
    </source>
</evidence>
<dbReference type="Proteomes" id="UP000664132">
    <property type="component" value="Unassembled WGS sequence"/>
</dbReference>
<evidence type="ECO:0000313" key="3">
    <source>
        <dbReference type="Proteomes" id="UP000664132"/>
    </source>
</evidence>
<name>A0A8H7T387_9HELO</name>
<evidence type="ECO:0000313" key="2">
    <source>
        <dbReference type="EMBL" id="KAG4411578.1"/>
    </source>
</evidence>
<dbReference type="AlphaFoldDB" id="A0A8H7T387"/>
<protein>
    <recommendedName>
        <fullName evidence="1">DUF7223 domain-containing protein</fullName>
    </recommendedName>
</protein>
<comment type="caution">
    <text evidence="2">The sequence shown here is derived from an EMBL/GenBank/DDBJ whole genome shotgun (WGS) entry which is preliminary data.</text>
</comment>
<dbReference type="EMBL" id="JAFJYH010000460">
    <property type="protein sequence ID" value="KAG4411578.1"/>
    <property type="molecule type" value="Genomic_DNA"/>
</dbReference>